<dbReference type="InParanoid" id="A0A5C3NWQ4"/>
<name>A0A5C3NWQ4_9APHY</name>
<dbReference type="GO" id="GO:0052851">
    <property type="term" value="F:ferric-chelate reductase (NADPH) activity"/>
    <property type="evidence" value="ECO:0007669"/>
    <property type="project" value="UniProtKB-EC"/>
</dbReference>
<feature type="domain" description="FAD-binding FR-type" evidence="15">
    <location>
        <begin position="301"/>
        <end position="422"/>
    </location>
</feature>
<feature type="transmembrane region" description="Helical" evidence="14">
    <location>
        <begin position="160"/>
        <end position="185"/>
    </location>
</feature>
<feature type="transmembrane region" description="Helical" evidence="14">
    <location>
        <begin position="197"/>
        <end position="217"/>
    </location>
</feature>
<evidence type="ECO:0000256" key="12">
    <source>
        <dbReference type="ARBA" id="ARBA00023180"/>
    </source>
</evidence>
<evidence type="ECO:0000256" key="6">
    <source>
        <dbReference type="ARBA" id="ARBA00022692"/>
    </source>
</evidence>
<dbReference type="GO" id="GO:0015677">
    <property type="term" value="P:copper ion import"/>
    <property type="evidence" value="ECO:0007669"/>
    <property type="project" value="TreeGrafter"/>
</dbReference>
<sequence>MTDFGAPPVIPTALQQYNSYVEDPKWQRKFSIIWAAGVGIAVLASIPHVARAFRNRRLFRGSITGVTEHGSNYAPTGGVDVKPPRTRRRIWGVVETLWSSTLWTLPGVELDLGQSTSSHSLTRFPEYSPVRTVMVIAAYLALVIACITMHAPLLDNPNRAGFLALAQFPVVFLFATKNSILSLLLGPGNGYEKLNYIHRWSGRGMFIGAAVHGALWINNHVSYGLPILGQQKETSGVAAFGVLCVLVLTSFRPIRRFFYQWFFVVHVLGFVAFYITVCYHTIYASPWIFPPLAFYGFDILLRMFRYRVKDATLVPVDSNMTLIHVHDCEDGWVAGQHVRLRVFFSGRVFESHPLTIVNAPASSSCVPGNSITLAARVVGDWTGAVNKYALTEQERLRVEKDEQPGVPVQVMIDGPYGGSRVDLGEYESVLLIAGGSGATFTLGLLDDIVARCVKLGRPHGEKTRRIEFTWCIRSFGAIHWFAPMLMEIANTVAGTSLDLHISVYVTCLCNPEDVPPIPNMNVVATTRPSITGLLRDLVTPPSSMAASASGKADVDVETQSVETESDESALAFSASSRLSWVGLGGGVAVCAAGPESLTREAHNAVARVSLTRGIELGGVALHTELFAI</sequence>
<dbReference type="EC" id="1.16.1.9" evidence="3"/>
<dbReference type="InterPro" id="IPR013121">
    <property type="entry name" value="Fe_red_NAD-bd_6"/>
</dbReference>
<keyword evidence="12" id="KW-0325">Glycoprotein</keyword>
<evidence type="ECO:0000313" key="16">
    <source>
        <dbReference type="EMBL" id="TFK81492.1"/>
    </source>
</evidence>
<dbReference type="SFLD" id="SFLDS00052">
    <property type="entry name" value="Ferric_Reductase_Domain"/>
    <property type="match status" value="1"/>
</dbReference>
<dbReference type="GO" id="GO:0006826">
    <property type="term" value="P:iron ion transport"/>
    <property type="evidence" value="ECO:0007669"/>
    <property type="project" value="UniProtKB-ARBA"/>
</dbReference>
<evidence type="ECO:0000256" key="3">
    <source>
        <dbReference type="ARBA" id="ARBA00012668"/>
    </source>
</evidence>
<keyword evidence="4" id="KW-0813">Transport</keyword>
<dbReference type="STRING" id="1314778.A0A5C3NWQ4"/>
<keyword evidence="5" id="KW-1003">Cell membrane</keyword>
<evidence type="ECO:0000256" key="8">
    <source>
        <dbReference type="ARBA" id="ARBA00022989"/>
    </source>
</evidence>
<comment type="similarity">
    <text evidence="2">Belongs to the ferric reductase (FRE) family.</text>
</comment>
<keyword evidence="17" id="KW-1185">Reference proteome</keyword>
<comment type="catalytic activity">
    <reaction evidence="13">
        <text>2 a Fe(II)-siderophore + NADP(+) + H(+) = 2 a Fe(III)-siderophore + NADPH</text>
        <dbReference type="Rhea" id="RHEA:28795"/>
        <dbReference type="Rhea" id="RHEA-COMP:11342"/>
        <dbReference type="Rhea" id="RHEA-COMP:11344"/>
        <dbReference type="ChEBI" id="CHEBI:15378"/>
        <dbReference type="ChEBI" id="CHEBI:29033"/>
        <dbReference type="ChEBI" id="CHEBI:29034"/>
        <dbReference type="ChEBI" id="CHEBI:57783"/>
        <dbReference type="ChEBI" id="CHEBI:58349"/>
        <dbReference type="EC" id="1.16.1.9"/>
    </reaction>
</comment>
<dbReference type="InterPro" id="IPR013112">
    <property type="entry name" value="FAD-bd_8"/>
</dbReference>
<dbReference type="CDD" id="cd06186">
    <property type="entry name" value="NOX_Duox_like_FAD_NADP"/>
    <property type="match status" value="1"/>
</dbReference>
<dbReference type="InterPro" id="IPR017938">
    <property type="entry name" value="Riboflavin_synthase-like_b-brl"/>
</dbReference>
<dbReference type="Gene3D" id="3.40.50.80">
    <property type="entry name" value="Nucleotide-binding domain of ferredoxin-NADP reductase (FNR) module"/>
    <property type="match status" value="1"/>
</dbReference>
<keyword evidence="10" id="KW-0406">Ion transport</keyword>
<dbReference type="Pfam" id="PF01794">
    <property type="entry name" value="Ferric_reduct"/>
    <property type="match status" value="1"/>
</dbReference>
<evidence type="ECO:0000259" key="15">
    <source>
        <dbReference type="PROSITE" id="PS51384"/>
    </source>
</evidence>
<evidence type="ECO:0000256" key="14">
    <source>
        <dbReference type="SAM" id="Phobius"/>
    </source>
</evidence>
<evidence type="ECO:0000256" key="2">
    <source>
        <dbReference type="ARBA" id="ARBA00006278"/>
    </source>
</evidence>
<feature type="transmembrane region" description="Helical" evidence="14">
    <location>
        <begin position="32"/>
        <end position="50"/>
    </location>
</feature>
<gene>
    <name evidence="16" type="ORF">K466DRAFT_502037</name>
</gene>
<dbReference type="SFLD" id="SFLDG01168">
    <property type="entry name" value="Ferric_reductase_subgroup_(FRE"/>
    <property type="match status" value="1"/>
</dbReference>
<protein>
    <recommendedName>
        <fullName evidence="3">ferric-chelate reductase (NADPH)</fullName>
        <ecNumber evidence="3">1.16.1.9</ecNumber>
    </recommendedName>
</protein>
<dbReference type="PANTHER" id="PTHR32361:SF9">
    <property type="entry name" value="FERRIC REDUCTASE TRANSMEMBRANE COMPONENT 3-RELATED"/>
    <property type="match status" value="1"/>
</dbReference>
<dbReference type="FunCoup" id="A0A5C3NWQ4">
    <property type="interactions" value="203"/>
</dbReference>
<dbReference type="Proteomes" id="UP000308197">
    <property type="component" value="Unassembled WGS sequence"/>
</dbReference>
<accession>A0A5C3NWQ4</accession>
<dbReference type="GO" id="GO:0006879">
    <property type="term" value="P:intracellular iron ion homeostasis"/>
    <property type="evidence" value="ECO:0007669"/>
    <property type="project" value="TreeGrafter"/>
</dbReference>
<evidence type="ECO:0000313" key="17">
    <source>
        <dbReference type="Proteomes" id="UP000308197"/>
    </source>
</evidence>
<dbReference type="PROSITE" id="PS51384">
    <property type="entry name" value="FAD_FR"/>
    <property type="match status" value="1"/>
</dbReference>
<keyword evidence="6 14" id="KW-0812">Transmembrane</keyword>
<evidence type="ECO:0000256" key="13">
    <source>
        <dbReference type="ARBA" id="ARBA00048483"/>
    </source>
</evidence>
<evidence type="ECO:0000256" key="11">
    <source>
        <dbReference type="ARBA" id="ARBA00023136"/>
    </source>
</evidence>
<dbReference type="SUPFAM" id="SSF63380">
    <property type="entry name" value="Riboflavin synthase domain-like"/>
    <property type="match status" value="1"/>
</dbReference>
<feature type="transmembrane region" description="Helical" evidence="14">
    <location>
        <begin position="237"/>
        <end position="254"/>
    </location>
</feature>
<proteinExistence type="inferred from homology"/>
<feature type="transmembrane region" description="Helical" evidence="14">
    <location>
        <begin position="261"/>
        <end position="282"/>
    </location>
</feature>
<organism evidence="16 17">
    <name type="scientific">Polyporus arcularius HHB13444</name>
    <dbReference type="NCBI Taxonomy" id="1314778"/>
    <lineage>
        <taxon>Eukaryota</taxon>
        <taxon>Fungi</taxon>
        <taxon>Dikarya</taxon>
        <taxon>Basidiomycota</taxon>
        <taxon>Agaricomycotina</taxon>
        <taxon>Agaricomycetes</taxon>
        <taxon>Polyporales</taxon>
        <taxon>Polyporaceae</taxon>
        <taxon>Polyporus</taxon>
    </lineage>
</organism>
<evidence type="ECO:0000256" key="1">
    <source>
        <dbReference type="ARBA" id="ARBA00004651"/>
    </source>
</evidence>
<dbReference type="AlphaFoldDB" id="A0A5C3NWQ4"/>
<dbReference type="InterPro" id="IPR013130">
    <property type="entry name" value="Fe3_Rdtase_TM_dom"/>
</dbReference>
<evidence type="ECO:0000256" key="5">
    <source>
        <dbReference type="ARBA" id="ARBA00022475"/>
    </source>
</evidence>
<comment type="subcellular location">
    <subcellularLocation>
        <location evidence="1">Cell membrane</location>
        <topology evidence="1">Multi-pass membrane protein</topology>
    </subcellularLocation>
</comment>
<feature type="transmembrane region" description="Helical" evidence="14">
    <location>
        <begin position="133"/>
        <end position="154"/>
    </location>
</feature>
<keyword evidence="11 14" id="KW-0472">Membrane</keyword>
<dbReference type="InterPro" id="IPR051410">
    <property type="entry name" value="Ferric/Cupric_Reductase"/>
</dbReference>
<evidence type="ECO:0000256" key="4">
    <source>
        <dbReference type="ARBA" id="ARBA00022448"/>
    </source>
</evidence>
<dbReference type="InterPro" id="IPR017927">
    <property type="entry name" value="FAD-bd_FR_type"/>
</dbReference>
<dbReference type="Pfam" id="PF08030">
    <property type="entry name" value="NAD_binding_6"/>
    <property type="match status" value="1"/>
</dbReference>
<dbReference type="EMBL" id="ML211597">
    <property type="protein sequence ID" value="TFK81492.1"/>
    <property type="molecule type" value="Genomic_DNA"/>
</dbReference>
<dbReference type="Pfam" id="PF08022">
    <property type="entry name" value="FAD_binding_8"/>
    <property type="match status" value="1"/>
</dbReference>
<evidence type="ECO:0000256" key="10">
    <source>
        <dbReference type="ARBA" id="ARBA00023065"/>
    </source>
</evidence>
<reference evidence="16 17" key="1">
    <citation type="journal article" date="2019" name="Nat. Ecol. Evol.">
        <title>Megaphylogeny resolves global patterns of mushroom evolution.</title>
        <authorList>
            <person name="Varga T."/>
            <person name="Krizsan K."/>
            <person name="Foldi C."/>
            <person name="Dima B."/>
            <person name="Sanchez-Garcia M."/>
            <person name="Sanchez-Ramirez S."/>
            <person name="Szollosi G.J."/>
            <person name="Szarkandi J.G."/>
            <person name="Papp V."/>
            <person name="Albert L."/>
            <person name="Andreopoulos W."/>
            <person name="Angelini C."/>
            <person name="Antonin V."/>
            <person name="Barry K.W."/>
            <person name="Bougher N.L."/>
            <person name="Buchanan P."/>
            <person name="Buyck B."/>
            <person name="Bense V."/>
            <person name="Catcheside P."/>
            <person name="Chovatia M."/>
            <person name="Cooper J."/>
            <person name="Damon W."/>
            <person name="Desjardin D."/>
            <person name="Finy P."/>
            <person name="Geml J."/>
            <person name="Haridas S."/>
            <person name="Hughes K."/>
            <person name="Justo A."/>
            <person name="Karasinski D."/>
            <person name="Kautmanova I."/>
            <person name="Kiss B."/>
            <person name="Kocsube S."/>
            <person name="Kotiranta H."/>
            <person name="LaButti K.M."/>
            <person name="Lechner B.E."/>
            <person name="Liimatainen K."/>
            <person name="Lipzen A."/>
            <person name="Lukacs Z."/>
            <person name="Mihaltcheva S."/>
            <person name="Morgado L.N."/>
            <person name="Niskanen T."/>
            <person name="Noordeloos M.E."/>
            <person name="Ohm R.A."/>
            <person name="Ortiz-Santana B."/>
            <person name="Ovrebo C."/>
            <person name="Racz N."/>
            <person name="Riley R."/>
            <person name="Savchenko A."/>
            <person name="Shiryaev A."/>
            <person name="Soop K."/>
            <person name="Spirin V."/>
            <person name="Szebenyi C."/>
            <person name="Tomsovsky M."/>
            <person name="Tulloss R.E."/>
            <person name="Uehling J."/>
            <person name="Grigoriev I.V."/>
            <person name="Vagvolgyi C."/>
            <person name="Papp T."/>
            <person name="Martin F.M."/>
            <person name="Miettinen O."/>
            <person name="Hibbett D.S."/>
            <person name="Nagy L.G."/>
        </authorList>
    </citation>
    <scope>NUCLEOTIDE SEQUENCE [LARGE SCALE GENOMIC DNA]</scope>
    <source>
        <strain evidence="16 17">HHB13444</strain>
    </source>
</reference>
<evidence type="ECO:0000256" key="7">
    <source>
        <dbReference type="ARBA" id="ARBA00022982"/>
    </source>
</evidence>
<dbReference type="SUPFAM" id="SSF52343">
    <property type="entry name" value="Ferredoxin reductase-like, C-terminal NADP-linked domain"/>
    <property type="match status" value="1"/>
</dbReference>
<evidence type="ECO:0000256" key="9">
    <source>
        <dbReference type="ARBA" id="ARBA00023002"/>
    </source>
</evidence>
<dbReference type="GO" id="GO:0005886">
    <property type="term" value="C:plasma membrane"/>
    <property type="evidence" value="ECO:0007669"/>
    <property type="project" value="UniProtKB-SubCell"/>
</dbReference>
<dbReference type="PANTHER" id="PTHR32361">
    <property type="entry name" value="FERRIC/CUPRIC REDUCTASE TRANSMEMBRANE COMPONENT"/>
    <property type="match status" value="1"/>
</dbReference>
<keyword evidence="7" id="KW-0249">Electron transport</keyword>
<keyword evidence="9" id="KW-0560">Oxidoreductase</keyword>
<dbReference type="InterPro" id="IPR039261">
    <property type="entry name" value="FNR_nucleotide-bd"/>
</dbReference>
<keyword evidence="8 14" id="KW-1133">Transmembrane helix</keyword>